<reference evidence="14 17" key="2">
    <citation type="submission" date="2022-05" db="EMBL/GenBank/DDBJ databases">
        <title>Genome Sequencing of Bee-Associated Microbes.</title>
        <authorList>
            <person name="Dunlap C."/>
        </authorList>
    </citation>
    <scope>NUCLEOTIDE SEQUENCE [LARGE SCALE GENOMIC DNA]</scope>
    <source>
        <strain evidence="14 17">NRRL B-23120</strain>
    </source>
</reference>
<dbReference type="OrthoDB" id="5901192at2"/>
<evidence type="ECO:0000256" key="8">
    <source>
        <dbReference type="PIRNR" id="PIRNR005091"/>
    </source>
</evidence>
<feature type="binding site" evidence="11">
    <location>
        <position position="470"/>
    </location>
    <ligand>
        <name>Mn(2+)</name>
        <dbReference type="ChEBI" id="CHEBI:29035"/>
    </ligand>
</feature>
<evidence type="ECO:0000313" key="17">
    <source>
        <dbReference type="Proteomes" id="UP001527202"/>
    </source>
</evidence>
<keyword evidence="17" id="KW-1185">Reference proteome</keyword>
<evidence type="ECO:0000256" key="2">
    <source>
        <dbReference type="ARBA" id="ARBA00004936"/>
    </source>
</evidence>
<feature type="transmembrane region" description="Helical" evidence="12">
    <location>
        <begin position="155"/>
        <end position="173"/>
    </location>
</feature>
<protein>
    <submittedName>
        <fullName evidence="14">LTA synthase family protein</fullName>
    </submittedName>
    <submittedName>
        <fullName evidence="15">Sulfatase</fullName>
    </submittedName>
</protein>
<keyword evidence="6 12" id="KW-1133">Transmembrane helix</keyword>
<dbReference type="GO" id="GO:0005886">
    <property type="term" value="C:plasma membrane"/>
    <property type="evidence" value="ECO:0007669"/>
    <property type="project" value="UniProtKB-SubCell"/>
</dbReference>
<dbReference type="Gene3D" id="3.40.720.10">
    <property type="entry name" value="Alkaline Phosphatase, subunit A"/>
    <property type="match status" value="1"/>
</dbReference>
<evidence type="ECO:0000259" key="13">
    <source>
        <dbReference type="Pfam" id="PF00884"/>
    </source>
</evidence>
<feature type="transmembrane region" description="Helical" evidence="12">
    <location>
        <begin position="119"/>
        <end position="135"/>
    </location>
</feature>
<keyword evidence="5 12" id="KW-0812">Transmembrane</keyword>
<accession>A0A410WWK4</accession>
<dbReference type="PIRSF" id="PIRSF005091">
    <property type="entry name" value="Mmb_sulf_HI1246"/>
    <property type="match status" value="1"/>
</dbReference>
<sequence>MSIRWKEWYKSMFVWTIVLLLAKMALFRILVYDKLTLDKILIDAFDVVVIACLIELFRPGRVKTALFWIFNLLVSLALLASAIYFQNFGTVPIYTTLKQLHQVGQVSSSVRSIMRPEDLLFFADILIVLLFKLVVRKKPKRNYVPFRLPSPVTYALMIVSVLLASSSIAAASGTKNELKKGEELGFFAYQAVSLFDGLRANRTNYADISEVKQNLTELEASFPRSAPLAPGAAPNYFGTEKGKNVIVVQLEAFQNFPINLEVNGQAITPNMNELLKSSFYFNNFFQQVGQGNTSDAEFISNTSIYPTATVAMSSGFNNRELPGLPRALNALQYETNTFHVNDVKFWDRDKMYPALGFKQYFDKPSFTNDNFNAFGASDEELYKTGMKRLVELKNENQPFYAQFISASSHHPFKIPADKQTLDLPENIKGKQLGDYLEAVHYTDYALGTLINQLKENGMWDNTVLVLYGDHFGLQPQDNDPKMVSEALGIDYHEQISRYNIPLIIHAPSQKEGKQIETAGGQLDIMPTVANLLGIRLDETGIVPFGHDLLNVTKNVSGIRYYLPTGSFVNNDILFVPGEGFDDGTAVSLKTHKPVADFSQYRKDYDYIMDLMQLSDEYVKLLPVRK</sequence>
<comment type="pathway">
    <text evidence="2">Cell wall biogenesis; lipoteichoic acid biosynthesis.</text>
</comment>
<dbReference type="EMBL" id="JAMDMJ010000023">
    <property type="protein sequence ID" value="MCY9597670.1"/>
    <property type="molecule type" value="Genomic_DNA"/>
</dbReference>
<dbReference type="GeneID" id="95375847"/>
<keyword evidence="4 8" id="KW-1003">Cell membrane</keyword>
<evidence type="ECO:0000313" key="16">
    <source>
        <dbReference type="Proteomes" id="UP000288943"/>
    </source>
</evidence>
<feature type="transmembrane region" description="Helical" evidence="12">
    <location>
        <begin position="12"/>
        <end position="31"/>
    </location>
</feature>
<comment type="similarity">
    <text evidence="3 8">Belongs to the LTA synthase family.</text>
</comment>
<dbReference type="PANTHER" id="PTHR47371">
    <property type="entry name" value="LIPOTEICHOIC ACID SYNTHASE"/>
    <property type="match status" value="1"/>
</dbReference>
<dbReference type="SUPFAM" id="SSF53649">
    <property type="entry name" value="Alkaline phosphatase-like"/>
    <property type="match status" value="1"/>
</dbReference>
<feature type="active site" evidence="9">
    <location>
        <position position="293"/>
    </location>
</feature>
<evidence type="ECO:0000256" key="6">
    <source>
        <dbReference type="ARBA" id="ARBA00022989"/>
    </source>
</evidence>
<feature type="transmembrane region" description="Helical" evidence="12">
    <location>
        <begin position="64"/>
        <end position="85"/>
    </location>
</feature>
<evidence type="ECO:0000256" key="7">
    <source>
        <dbReference type="ARBA" id="ARBA00023136"/>
    </source>
</evidence>
<feature type="domain" description="Sulfatase N-terminal" evidence="13">
    <location>
        <begin position="243"/>
        <end position="534"/>
    </location>
</feature>
<evidence type="ECO:0000313" key="14">
    <source>
        <dbReference type="EMBL" id="MCY9597670.1"/>
    </source>
</evidence>
<dbReference type="PANTHER" id="PTHR47371:SF3">
    <property type="entry name" value="PHOSPHOGLYCEROL TRANSFERASE I"/>
    <property type="match status" value="1"/>
</dbReference>
<dbReference type="AlphaFoldDB" id="A0A410WWK4"/>
<dbReference type="EMBL" id="CP026520">
    <property type="protein sequence ID" value="QAV18657.1"/>
    <property type="molecule type" value="Genomic_DNA"/>
</dbReference>
<dbReference type="InterPro" id="IPR050448">
    <property type="entry name" value="OpgB/LTA_synthase_biosynth"/>
</dbReference>
<evidence type="ECO:0000256" key="12">
    <source>
        <dbReference type="SAM" id="Phobius"/>
    </source>
</evidence>
<evidence type="ECO:0000256" key="10">
    <source>
        <dbReference type="PIRSR" id="PIRSR005091-2"/>
    </source>
</evidence>
<evidence type="ECO:0000313" key="15">
    <source>
        <dbReference type="EMBL" id="QAV18657.1"/>
    </source>
</evidence>
<dbReference type="Proteomes" id="UP000288943">
    <property type="component" value="Chromosome"/>
</dbReference>
<evidence type="ECO:0000256" key="4">
    <source>
        <dbReference type="ARBA" id="ARBA00022475"/>
    </source>
</evidence>
<feature type="transmembrane region" description="Helical" evidence="12">
    <location>
        <begin position="37"/>
        <end position="57"/>
    </location>
</feature>
<feature type="binding site" evidence="11">
    <location>
        <position position="469"/>
    </location>
    <ligand>
        <name>Mn(2+)</name>
        <dbReference type="ChEBI" id="CHEBI:29035"/>
    </ligand>
</feature>
<dbReference type="RefSeq" id="WP_042227960.1">
    <property type="nucleotide sequence ID" value="NZ_CP026520.1"/>
</dbReference>
<name>A0A410WWK4_9BACL</name>
<comment type="subcellular location">
    <subcellularLocation>
        <location evidence="1">Cell membrane</location>
        <topology evidence="1">Multi-pass membrane protein</topology>
    </subcellularLocation>
</comment>
<dbReference type="GO" id="GO:0046872">
    <property type="term" value="F:metal ion binding"/>
    <property type="evidence" value="ECO:0007669"/>
    <property type="project" value="UniProtKB-KW"/>
</dbReference>
<keyword evidence="10" id="KW-0464">Manganese</keyword>
<proteinExistence type="inferred from homology"/>
<evidence type="ECO:0000256" key="11">
    <source>
        <dbReference type="PIRSR" id="PIRSR005091-3"/>
    </source>
</evidence>
<feature type="binding site" evidence="11">
    <location>
        <position position="251"/>
    </location>
    <ligand>
        <name>Mn(2+)</name>
        <dbReference type="ChEBI" id="CHEBI:29035"/>
    </ligand>
</feature>
<dbReference type="InterPro" id="IPR012160">
    <property type="entry name" value="LtaS-like"/>
</dbReference>
<dbReference type="CDD" id="cd16015">
    <property type="entry name" value="LTA_synthase"/>
    <property type="match status" value="1"/>
</dbReference>
<dbReference type="InterPro" id="IPR017850">
    <property type="entry name" value="Alkaline_phosphatase_core_sf"/>
</dbReference>
<organism evidence="15 16">
    <name type="scientific">Paenibacillus chitinolyticus</name>
    <dbReference type="NCBI Taxonomy" id="79263"/>
    <lineage>
        <taxon>Bacteria</taxon>
        <taxon>Bacillati</taxon>
        <taxon>Bacillota</taxon>
        <taxon>Bacilli</taxon>
        <taxon>Bacillales</taxon>
        <taxon>Paenibacillaceae</taxon>
        <taxon>Paenibacillus</taxon>
    </lineage>
</organism>
<dbReference type="KEGG" id="pchi:PC41400_13595"/>
<reference evidence="15 16" key="1">
    <citation type="submission" date="2018-01" db="EMBL/GenBank/DDBJ databases">
        <title>The whole genome sequencing and assembly of Paenibacillus chitinolyticus KCCM 41400 strain.</title>
        <authorList>
            <person name="Kim J.-Y."/>
            <person name="Park M.-K."/>
            <person name="Lee Y.-J."/>
            <person name="Yi H."/>
            <person name="Bahn Y.-S."/>
            <person name="Kim J.F."/>
            <person name="Lee D.-W."/>
        </authorList>
    </citation>
    <scope>NUCLEOTIDE SEQUENCE [LARGE SCALE GENOMIC DNA]</scope>
    <source>
        <strain evidence="15 16">KCCM 41400</strain>
    </source>
</reference>
<gene>
    <name evidence="14" type="ORF">M5X16_18050</name>
    <name evidence="15" type="ORF">PC41400_13595</name>
</gene>
<evidence type="ECO:0000256" key="3">
    <source>
        <dbReference type="ARBA" id="ARBA00009983"/>
    </source>
</evidence>
<dbReference type="Pfam" id="PF00884">
    <property type="entry name" value="Sulfatase"/>
    <property type="match status" value="1"/>
</dbReference>
<feature type="binding site" evidence="11">
    <location>
        <position position="293"/>
    </location>
    <ligand>
        <name>Mn(2+)</name>
        <dbReference type="ChEBI" id="CHEBI:29035"/>
    </ligand>
</feature>
<evidence type="ECO:0000256" key="5">
    <source>
        <dbReference type="ARBA" id="ARBA00022692"/>
    </source>
</evidence>
<keyword evidence="10" id="KW-0479">Metal-binding</keyword>
<feature type="binding site" evidence="10">
    <location>
        <position position="409"/>
    </location>
    <ligand>
        <name>substrate</name>
    </ligand>
</feature>
<dbReference type="InterPro" id="IPR000917">
    <property type="entry name" value="Sulfatase_N"/>
</dbReference>
<evidence type="ECO:0000256" key="9">
    <source>
        <dbReference type="PIRSR" id="PIRSR005091-1"/>
    </source>
</evidence>
<keyword evidence="7 8" id="KW-0472">Membrane</keyword>
<dbReference type="Gene3D" id="3.30.1120.170">
    <property type="match status" value="1"/>
</dbReference>
<evidence type="ECO:0000256" key="1">
    <source>
        <dbReference type="ARBA" id="ARBA00004651"/>
    </source>
</evidence>
<dbReference type="Proteomes" id="UP001527202">
    <property type="component" value="Unassembled WGS sequence"/>
</dbReference>